<dbReference type="SUPFAM" id="SSF46689">
    <property type="entry name" value="Homeodomain-like"/>
    <property type="match status" value="1"/>
</dbReference>
<dbReference type="Gene3D" id="1.10.357.10">
    <property type="entry name" value="Tetracycline Repressor, domain 2"/>
    <property type="match status" value="1"/>
</dbReference>
<dbReference type="OrthoDB" id="5242485at2"/>
<sequence length="236" mass="26256">MTANQTRLTELDSLVDGGDEAFLLENLATDDPVQTRCMLAMIRIVARRGYPHATPQAIADVAGVTQTDFCRRFASLEGCFVHAYELSHFALVQAMRLAQQSLPATATWATRVEAVTDCMLDFFERSPDSTIALLGEIEHAGAVARLAHLQALRHLARLNRRLYELRRASDPTQPTLPLEVFELGTHGISRLVLQAARTRQLAQIRQLRPAILHVYHGLFACGRESLRPPPVEQLLA</sequence>
<protein>
    <recommendedName>
        <fullName evidence="3">HTH tetR-type domain-containing protein</fullName>
    </recommendedName>
</protein>
<dbReference type="RefSeq" id="WP_109720170.1">
    <property type="nucleotide sequence ID" value="NZ_QEQK01000007.1"/>
</dbReference>
<proteinExistence type="predicted"/>
<dbReference type="InterPro" id="IPR009057">
    <property type="entry name" value="Homeodomain-like_sf"/>
</dbReference>
<evidence type="ECO:0008006" key="3">
    <source>
        <dbReference type="Google" id="ProtNLM"/>
    </source>
</evidence>
<organism evidence="1 2">
    <name type="scientific">Abyssibacter profundi</name>
    <dbReference type="NCBI Taxonomy" id="2182787"/>
    <lineage>
        <taxon>Bacteria</taxon>
        <taxon>Pseudomonadati</taxon>
        <taxon>Pseudomonadota</taxon>
        <taxon>Gammaproteobacteria</taxon>
        <taxon>Chromatiales</taxon>
        <taxon>Oceanococcaceae</taxon>
        <taxon>Abyssibacter</taxon>
    </lineage>
</organism>
<accession>A0A363UKJ8</accession>
<keyword evidence="2" id="KW-1185">Reference proteome</keyword>
<dbReference type="AlphaFoldDB" id="A0A363UKJ8"/>
<gene>
    <name evidence="1" type="ORF">DEH80_09000</name>
</gene>
<evidence type="ECO:0000313" key="2">
    <source>
        <dbReference type="Proteomes" id="UP000251800"/>
    </source>
</evidence>
<reference evidence="1 2" key="1">
    <citation type="submission" date="2018-05" db="EMBL/GenBank/DDBJ databases">
        <title>Abyssibacter profundi OUC007T gen. nov., sp. nov, a marine bacterium isolated from seawater of the Mariana Trench.</title>
        <authorList>
            <person name="Zhou S."/>
        </authorList>
    </citation>
    <scope>NUCLEOTIDE SEQUENCE [LARGE SCALE GENOMIC DNA]</scope>
    <source>
        <strain evidence="1 2">OUC007</strain>
    </source>
</reference>
<name>A0A363UKJ8_9GAMM</name>
<dbReference type="Proteomes" id="UP000251800">
    <property type="component" value="Unassembled WGS sequence"/>
</dbReference>
<evidence type="ECO:0000313" key="1">
    <source>
        <dbReference type="EMBL" id="PWN55955.1"/>
    </source>
</evidence>
<dbReference type="EMBL" id="QEQK01000007">
    <property type="protein sequence ID" value="PWN55955.1"/>
    <property type="molecule type" value="Genomic_DNA"/>
</dbReference>
<comment type="caution">
    <text evidence="1">The sequence shown here is derived from an EMBL/GenBank/DDBJ whole genome shotgun (WGS) entry which is preliminary data.</text>
</comment>